<keyword evidence="7" id="KW-0418">Kinase</keyword>
<evidence type="ECO:0000256" key="5">
    <source>
        <dbReference type="SAM" id="MobiDB-lite"/>
    </source>
</evidence>
<dbReference type="Gene3D" id="1.10.510.10">
    <property type="entry name" value="Transferase(Phosphotransferase) domain 1"/>
    <property type="match status" value="1"/>
</dbReference>
<dbReference type="SMART" id="SM00220">
    <property type="entry name" value="S_TKc"/>
    <property type="match status" value="1"/>
</dbReference>
<comment type="caution">
    <text evidence="7">The sequence shown here is derived from an EMBL/GenBank/DDBJ whole genome shotgun (WGS) entry which is preliminary data.</text>
</comment>
<dbReference type="GO" id="GO:0005524">
    <property type="term" value="F:ATP binding"/>
    <property type="evidence" value="ECO:0007669"/>
    <property type="project" value="UniProtKB-UniRule"/>
</dbReference>
<keyword evidence="4" id="KW-0723">Serine/threonine-protein kinase</keyword>
<dbReference type="RefSeq" id="XP_068354882.1">
    <property type="nucleotide sequence ID" value="XM_068507860.1"/>
</dbReference>
<feature type="domain" description="Protein kinase" evidence="6">
    <location>
        <begin position="26"/>
        <end position="278"/>
    </location>
</feature>
<dbReference type="SUPFAM" id="SSF56112">
    <property type="entry name" value="Protein kinase-like (PK-like)"/>
    <property type="match status" value="1"/>
</dbReference>
<dbReference type="OrthoDB" id="9627261at2759"/>
<feature type="compositionally biased region" description="Polar residues" evidence="5">
    <location>
        <begin position="358"/>
        <end position="378"/>
    </location>
</feature>
<organism evidence="7 8">
    <name type="scientific">Tritrichomonas foetus</name>
    <dbReference type="NCBI Taxonomy" id="1144522"/>
    <lineage>
        <taxon>Eukaryota</taxon>
        <taxon>Metamonada</taxon>
        <taxon>Parabasalia</taxon>
        <taxon>Tritrichomonadida</taxon>
        <taxon>Tritrichomonadidae</taxon>
        <taxon>Tritrichomonas</taxon>
    </lineage>
</organism>
<dbReference type="PANTHER" id="PTHR24346">
    <property type="entry name" value="MAP/MICROTUBULE AFFINITY-REGULATING KINASE"/>
    <property type="match status" value="1"/>
</dbReference>
<evidence type="ECO:0000256" key="4">
    <source>
        <dbReference type="RuleBase" id="RU000304"/>
    </source>
</evidence>
<dbReference type="GO" id="GO:0035556">
    <property type="term" value="P:intracellular signal transduction"/>
    <property type="evidence" value="ECO:0007669"/>
    <property type="project" value="TreeGrafter"/>
</dbReference>
<dbReference type="InterPro" id="IPR017441">
    <property type="entry name" value="Protein_kinase_ATP_BS"/>
</dbReference>
<dbReference type="PROSITE" id="PS00108">
    <property type="entry name" value="PROTEIN_KINASE_ST"/>
    <property type="match status" value="1"/>
</dbReference>
<dbReference type="GeneID" id="94842564"/>
<keyword evidence="8" id="KW-1185">Reference proteome</keyword>
<evidence type="ECO:0000256" key="2">
    <source>
        <dbReference type="ARBA" id="ARBA00022840"/>
    </source>
</evidence>
<dbReference type="GO" id="GO:0005737">
    <property type="term" value="C:cytoplasm"/>
    <property type="evidence" value="ECO:0007669"/>
    <property type="project" value="TreeGrafter"/>
</dbReference>
<feature type="binding site" evidence="3">
    <location>
        <position position="55"/>
    </location>
    <ligand>
        <name>ATP</name>
        <dbReference type="ChEBI" id="CHEBI:30616"/>
    </ligand>
</feature>
<proteinExistence type="inferred from homology"/>
<feature type="compositionally biased region" description="Polar residues" evidence="5">
    <location>
        <begin position="329"/>
        <end position="342"/>
    </location>
</feature>
<dbReference type="EMBL" id="MLAK01000896">
    <property type="protein sequence ID" value="OHT01746.1"/>
    <property type="molecule type" value="Genomic_DNA"/>
</dbReference>
<evidence type="ECO:0000313" key="7">
    <source>
        <dbReference type="EMBL" id="OHT01746.1"/>
    </source>
</evidence>
<feature type="region of interest" description="Disordered" evidence="5">
    <location>
        <begin position="329"/>
        <end position="378"/>
    </location>
</feature>
<protein>
    <submittedName>
        <fullName evidence="7">CAMK family protein kinase</fullName>
    </submittedName>
</protein>
<dbReference type="InterPro" id="IPR011009">
    <property type="entry name" value="Kinase-like_dom_sf"/>
</dbReference>
<evidence type="ECO:0000313" key="8">
    <source>
        <dbReference type="Proteomes" id="UP000179807"/>
    </source>
</evidence>
<name>A0A1J4JSK6_9EUKA</name>
<dbReference type="PROSITE" id="PS50011">
    <property type="entry name" value="PROTEIN_KINASE_DOM"/>
    <property type="match status" value="1"/>
</dbReference>
<gene>
    <name evidence="7" type="ORF">TRFO_31302</name>
</gene>
<dbReference type="FunFam" id="1.10.510.10:FF:000956">
    <property type="entry name" value="CAMK family protein kinase"/>
    <property type="match status" value="1"/>
</dbReference>
<sequence>MEQQQTISACIGDEFQIEIPLHFGHYDYVRTIGSGSFSVVALVTERNTHQQFACKICSRQLIITKNIFDRFEREVRIMQSFCHPSLVQLCDVVYDQNLIYLIMEYCLNGELFQVIADHGRLNEELSRKMFSQIVDGMAYIHSRDIVHRDLKPENILLDADMNAKISDFGLCHQVDDKSLLKTPCGSPFYAPPEILSSQPYDGKSSDVWSLGVVLYTMVTGALPWKETNQIQLFQQIIDANFTIPRNLSPQLRDLISRLMRPDPADRPPMTEIAKHPWLIGDYSADPLQSVLMQQKPQSNHRLENAQSVPKNTASMKRALIVRPNVPQSAISSAKNQHKQPLQSLIRKVPPSSAKRNKSSIVQKGNSQPTIVMSQPSFE</sequence>
<dbReference type="CDD" id="cd14003">
    <property type="entry name" value="STKc_AMPK-like"/>
    <property type="match status" value="1"/>
</dbReference>
<keyword evidence="7" id="KW-0808">Transferase</keyword>
<dbReference type="GO" id="GO:0004674">
    <property type="term" value="F:protein serine/threonine kinase activity"/>
    <property type="evidence" value="ECO:0007669"/>
    <property type="project" value="UniProtKB-KW"/>
</dbReference>
<evidence type="ECO:0000256" key="1">
    <source>
        <dbReference type="ARBA" id="ARBA00022741"/>
    </source>
</evidence>
<dbReference type="InterPro" id="IPR000719">
    <property type="entry name" value="Prot_kinase_dom"/>
</dbReference>
<dbReference type="VEuPathDB" id="TrichDB:TRFO_31302"/>
<evidence type="ECO:0000259" key="6">
    <source>
        <dbReference type="PROSITE" id="PS50011"/>
    </source>
</evidence>
<dbReference type="Pfam" id="PF00069">
    <property type="entry name" value="Pkinase"/>
    <property type="match status" value="1"/>
</dbReference>
<dbReference type="Proteomes" id="UP000179807">
    <property type="component" value="Unassembled WGS sequence"/>
</dbReference>
<dbReference type="PANTHER" id="PTHR24346:SF75">
    <property type="entry name" value="AURORA KINASE"/>
    <property type="match status" value="1"/>
</dbReference>
<reference evidence="7" key="1">
    <citation type="submission" date="2016-10" db="EMBL/GenBank/DDBJ databases">
        <authorList>
            <person name="Benchimol M."/>
            <person name="Almeida L.G."/>
            <person name="Vasconcelos A.T."/>
            <person name="Perreira-Neves A."/>
            <person name="Rosa I.A."/>
            <person name="Tasca T."/>
            <person name="Bogo M.R."/>
            <person name="de Souza W."/>
        </authorList>
    </citation>
    <scope>NUCLEOTIDE SEQUENCE [LARGE SCALE GENOMIC DNA]</scope>
    <source>
        <strain evidence="7">K</strain>
    </source>
</reference>
<evidence type="ECO:0000256" key="3">
    <source>
        <dbReference type="PROSITE-ProRule" id="PRU10141"/>
    </source>
</evidence>
<dbReference type="PROSITE" id="PS00107">
    <property type="entry name" value="PROTEIN_KINASE_ATP"/>
    <property type="match status" value="1"/>
</dbReference>
<accession>A0A1J4JSK6</accession>
<dbReference type="InterPro" id="IPR008271">
    <property type="entry name" value="Ser/Thr_kinase_AS"/>
</dbReference>
<keyword evidence="1 3" id="KW-0547">Nucleotide-binding</keyword>
<dbReference type="AlphaFoldDB" id="A0A1J4JSK6"/>
<comment type="similarity">
    <text evidence="4">Belongs to the protein kinase superfamily.</text>
</comment>
<keyword evidence="2 3" id="KW-0067">ATP-binding</keyword>
<dbReference type="FunFam" id="3.30.200.20:FF:000042">
    <property type="entry name" value="Aurora kinase A"/>
    <property type="match status" value="1"/>
</dbReference>